<reference evidence="1" key="2">
    <citation type="submission" date="2023-01" db="EMBL/GenBank/DDBJ databases">
        <title>Draft genome sequence of Sneathiella chinensis strain NBRC 103408.</title>
        <authorList>
            <person name="Sun Q."/>
            <person name="Mori K."/>
        </authorList>
    </citation>
    <scope>NUCLEOTIDE SEQUENCE</scope>
    <source>
        <strain evidence="1">NBRC 103408</strain>
    </source>
</reference>
<evidence type="ECO:0000313" key="2">
    <source>
        <dbReference type="Proteomes" id="UP001161409"/>
    </source>
</evidence>
<dbReference type="SUPFAM" id="SSF52402">
    <property type="entry name" value="Adenine nucleotide alpha hydrolases-like"/>
    <property type="match status" value="1"/>
</dbReference>
<protein>
    <recommendedName>
        <fullName evidence="3">UspA domain-containing protein</fullName>
    </recommendedName>
</protein>
<dbReference type="EMBL" id="BSNF01000001">
    <property type="protein sequence ID" value="GLQ04801.1"/>
    <property type="molecule type" value="Genomic_DNA"/>
</dbReference>
<gene>
    <name evidence="1" type="ORF">GCM10007924_00220</name>
</gene>
<dbReference type="Proteomes" id="UP001161409">
    <property type="component" value="Unassembled WGS sequence"/>
</dbReference>
<evidence type="ECO:0000313" key="1">
    <source>
        <dbReference type="EMBL" id="GLQ04801.1"/>
    </source>
</evidence>
<dbReference type="RefSeq" id="WP_169558850.1">
    <property type="nucleotide sequence ID" value="NZ_BSNF01000001.1"/>
</dbReference>
<accession>A0ABQ5TZD5</accession>
<keyword evidence="2" id="KW-1185">Reference proteome</keyword>
<dbReference type="Gene3D" id="3.40.50.12370">
    <property type="match status" value="1"/>
</dbReference>
<sequence>MMMDTDQTKLFRRILIPLIGTTDYQDTLIAAALLASRLHTSLTSLFVEDRTLLSIAELPCVREVTLTGRILTDLDRPRLEHGLKRELLKIRASLERLERNAPLKWELDSRQGLPGDVLASMAGPGDLVVLYQQRDNLGTGQGTPFPLEALAFDLGSPLLLLRRRQPLREGDIIVVCDTDQCSPSVMALAKALSGALGNRSVQLLPLPGAGSVADLKRVLQQYAQNPPSLVVLPEPACKRLGIDIAGIADQIPYPVLVVKPTPEAPEKP</sequence>
<reference evidence="1" key="1">
    <citation type="journal article" date="2014" name="Int. J. Syst. Evol. Microbiol.">
        <title>Complete genome of a new Firmicutes species belonging to the dominant human colonic microbiota ('Ruminococcus bicirculans') reveals two chromosomes and a selective capacity to utilize plant glucans.</title>
        <authorList>
            <consortium name="NISC Comparative Sequencing Program"/>
            <person name="Wegmann U."/>
            <person name="Louis P."/>
            <person name="Goesmann A."/>
            <person name="Henrissat B."/>
            <person name="Duncan S.H."/>
            <person name="Flint H.J."/>
        </authorList>
    </citation>
    <scope>NUCLEOTIDE SEQUENCE</scope>
    <source>
        <strain evidence="1">NBRC 103408</strain>
    </source>
</reference>
<comment type="caution">
    <text evidence="1">The sequence shown here is derived from an EMBL/GenBank/DDBJ whole genome shotgun (WGS) entry which is preliminary data.</text>
</comment>
<name>A0ABQ5TZD5_9PROT</name>
<organism evidence="1 2">
    <name type="scientific">Sneathiella chinensis</name>
    <dbReference type="NCBI Taxonomy" id="349750"/>
    <lineage>
        <taxon>Bacteria</taxon>
        <taxon>Pseudomonadati</taxon>
        <taxon>Pseudomonadota</taxon>
        <taxon>Alphaproteobacteria</taxon>
        <taxon>Sneathiellales</taxon>
        <taxon>Sneathiellaceae</taxon>
        <taxon>Sneathiella</taxon>
    </lineage>
</organism>
<evidence type="ECO:0008006" key="3">
    <source>
        <dbReference type="Google" id="ProtNLM"/>
    </source>
</evidence>
<proteinExistence type="predicted"/>